<proteinExistence type="predicted"/>
<evidence type="ECO:0000256" key="1">
    <source>
        <dbReference type="SAM" id="MobiDB-lite"/>
    </source>
</evidence>
<evidence type="ECO:0000313" key="2">
    <source>
        <dbReference type="EMBL" id="MFC0673161.1"/>
    </source>
</evidence>
<dbReference type="RefSeq" id="WP_376978504.1">
    <property type="nucleotide sequence ID" value="NZ_JBHLSV010000004.1"/>
</dbReference>
<dbReference type="EMBL" id="JBHLSV010000004">
    <property type="protein sequence ID" value="MFC0673161.1"/>
    <property type="molecule type" value="Genomic_DNA"/>
</dbReference>
<comment type="caution">
    <text evidence="2">The sequence shown here is derived from an EMBL/GenBank/DDBJ whole genome shotgun (WGS) entry which is preliminary data.</text>
</comment>
<keyword evidence="3" id="KW-1185">Reference proteome</keyword>
<reference evidence="2 3" key="1">
    <citation type="submission" date="2024-09" db="EMBL/GenBank/DDBJ databases">
        <authorList>
            <person name="Sun Q."/>
            <person name="Mori K."/>
        </authorList>
    </citation>
    <scope>NUCLEOTIDE SEQUENCE [LARGE SCALE GENOMIC DNA]</scope>
    <source>
        <strain evidence="2 3">CICC 10874</strain>
    </source>
</reference>
<accession>A0ABV6R853</accession>
<gene>
    <name evidence="2" type="ORF">ACFFF6_04225</name>
</gene>
<evidence type="ECO:0008006" key="4">
    <source>
        <dbReference type="Google" id="ProtNLM"/>
    </source>
</evidence>
<protein>
    <recommendedName>
        <fullName evidence="4">UvrD-like helicase C-terminal domain-containing protein</fullName>
    </recommendedName>
</protein>
<name>A0ABV6R853_9MICO</name>
<organism evidence="2 3">
    <name type="scientific">Brachybacterium hainanense</name>
    <dbReference type="NCBI Taxonomy" id="1541174"/>
    <lineage>
        <taxon>Bacteria</taxon>
        <taxon>Bacillati</taxon>
        <taxon>Actinomycetota</taxon>
        <taxon>Actinomycetes</taxon>
        <taxon>Micrococcales</taxon>
        <taxon>Dermabacteraceae</taxon>
        <taxon>Brachybacterium</taxon>
    </lineage>
</organism>
<evidence type="ECO:0000313" key="3">
    <source>
        <dbReference type="Proteomes" id="UP001589793"/>
    </source>
</evidence>
<dbReference type="Proteomes" id="UP001589793">
    <property type="component" value="Unassembled WGS sequence"/>
</dbReference>
<feature type="region of interest" description="Disordered" evidence="1">
    <location>
        <begin position="1"/>
        <end position="35"/>
    </location>
</feature>
<sequence length="117" mass="12499">MMPSSSSSRKGGSPGTSLCSPPGAATPSRRSAPSSYGHDAYWDEFFAAEDVFYGHVLNIKGLERRVVVLAINGFYDRAVHRLYVGLSRARSLLVVVGDPGDIWDAGGDEVLEAIGAR</sequence>